<evidence type="ECO:0000313" key="4">
    <source>
        <dbReference type="Proteomes" id="UP000070544"/>
    </source>
</evidence>
<name>A0A139A8Y9_GONPJ</name>
<gene>
    <name evidence="3" type="ORF">M427DRAFT_146914</name>
</gene>
<dbReference type="EMBL" id="KQ965784">
    <property type="protein sequence ID" value="KXS12863.1"/>
    <property type="molecule type" value="Genomic_DNA"/>
</dbReference>
<protein>
    <submittedName>
        <fullName evidence="3">S-adenosyl-L-methionine-dependent methyltransferase</fullName>
    </submittedName>
</protein>
<reference evidence="3 4" key="1">
    <citation type="journal article" date="2015" name="Genome Biol. Evol.">
        <title>Phylogenomic analyses indicate that early fungi evolved digesting cell walls of algal ancestors of land plants.</title>
        <authorList>
            <person name="Chang Y."/>
            <person name="Wang S."/>
            <person name="Sekimoto S."/>
            <person name="Aerts A.L."/>
            <person name="Choi C."/>
            <person name="Clum A."/>
            <person name="LaButti K.M."/>
            <person name="Lindquist E.A."/>
            <person name="Yee Ngan C."/>
            <person name="Ohm R.A."/>
            <person name="Salamov A.A."/>
            <person name="Grigoriev I.V."/>
            <person name="Spatafora J.W."/>
            <person name="Berbee M.L."/>
        </authorList>
    </citation>
    <scope>NUCLEOTIDE SEQUENCE [LARGE SCALE GENOMIC DNA]</scope>
    <source>
        <strain evidence="3 4">JEL478</strain>
    </source>
</reference>
<dbReference type="Gene3D" id="3.40.50.150">
    <property type="entry name" value="Vaccinia Virus protein VP39"/>
    <property type="match status" value="1"/>
</dbReference>
<dbReference type="Pfam" id="PF13649">
    <property type="entry name" value="Methyltransf_25"/>
    <property type="match status" value="1"/>
</dbReference>
<dbReference type="OrthoDB" id="3647at2759"/>
<dbReference type="PANTHER" id="PTHR43861">
    <property type="entry name" value="TRANS-ACONITATE 2-METHYLTRANSFERASE-RELATED"/>
    <property type="match status" value="1"/>
</dbReference>
<sequence length="294" mass="32422">MSVSTFYDSLASLYSGIYEDWPSSVRAQGRAIDALICEYKGISCDTLERGKLTVLDAACGIGTQLLGVAELGYTVLGSDLSSGEIERCKSEVQRWRVAERVNSLEVRDMRHVEQGEKVDVVMAMDNAVTHLLEEEDLLKAFRAFYARLKPGGLCLISVRDYGKEIPSSQRTIGKTIGKPYGVRVQNGKRFVAFQMWEFVPPPSSSPALGPSAMSDVYRISMYFVDDPNGAIDGTQGNATEGDSQTLKTHVMRTYYRAYSLPELQRAMSAVGFIDVRVREAGSFFQPVIGGVKPQ</sequence>
<evidence type="ECO:0000256" key="1">
    <source>
        <dbReference type="ARBA" id="ARBA00022679"/>
    </source>
</evidence>
<dbReference type="InterPro" id="IPR041698">
    <property type="entry name" value="Methyltransf_25"/>
</dbReference>
<feature type="domain" description="Methyltransferase" evidence="2">
    <location>
        <begin position="54"/>
        <end position="152"/>
    </location>
</feature>
<keyword evidence="4" id="KW-1185">Reference proteome</keyword>
<proteinExistence type="predicted"/>
<dbReference type="Proteomes" id="UP000070544">
    <property type="component" value="Unassembled WGS sequence"/>
</dbReference>
<dbReference type="AlphaFoldDB" id="A0A139A8Y9"/>
<dbReference type="GO" id="GO:0032259">
    <property type="term" value="P:methylation"/>
    <property type="evidence" value="ECO:0007669"/>
    <property type="project" value="UniProtKB-KW"/>
</dbReference>
<organism evidence="3 4">
    <name type="scientific">Gonapodya prolifera (strain JEL478)</name>
    <name type="common">Monoblepharis prolifera</name>
    <dbReference type="NCBI Taxonomy" id="1344416"/>
    <lineage>
        <taxon>Eukaryota</taxon>
        <taxon>Fungi</taxon>
        <taxon>Fungi incertae sedis</taxon>
        <taxon>Chytridiomycota</taxon>
        <taxon>Chytridiomycota incertae sedis</taxon>
        <taxon>Monoblepharidomycetes</taxon>
        <taxon>Monoblepharidales</taxon>
        <taxon>Gonapodyaceae</taxon>
        <taxon>Gonapodya</taxon>
    </lineage>
</organism>
<dbReference type="CDD" id="cd02440">
    <property type="entry name" value="AdoMet_MTases"/>
    <property type="match status" value="1"/>
</dbReference>
<dbReference type="SUPFAM" id="SSF53335">
    <property type="entry name" value="S-adenosyl-L-methionine-dependent methyltransferases"/>
    <property type="match status" value="1"/>
</dbReference>
<dbReference type="GO" id="GO:0008168">
    <property type="term" value="F:methyltransferase activity"/>
    <property type="evidence" value="ECO:0007669"/>
    <property type="project" value="UniProtKB-KW"/>
</dbReference>
<dbReference type="InterPro" id="IPR029063">
    <property type="entry name" value="SAM-dependent_MTases_sf"/>
</dbReference>
<evidence type="ECO:0000313" key="3">
    <source>
        <dbReference type="EMBL" id="KXS12863.1"/>
    </source>
</evidence>
<dbReference type="OMA" id="DALICEY"/>
<accession>A0A139A8Y9</accession>
<keyword evidence="1 3" id="KW-0808">Transferase</keyword>
<evidence type="ECO:0000259" key="2">
    <source>
        <dbReference type="Pfam" id="PF13649"/>
    </source>
</evidence>
<keyword evidence="3" id="KW-0489">Methyltransferase</keyword>